<feature type="signal peptide" evidence="5">
    <location>
        <begin position="1"/>
        <end position="25"/>
    </location>
</feature>
<keyword evidence="5" id="KW-0732">Signal</keyword>
<keyword evidence="8" id="KW-1185">Reference proteome</keyword>
<name>A0ABQ6TQJ7_9BACT</name>
<dbReference type="EMBL" id="VZRA01000001">
    <property type="protein sequence ID" value="KAB0671212.1"/>
    <property type="molecule type" value="Genomic_DNA"/>
</dbReference>
<evidence type="ECO:0000313" key="8">
    <source>
        <dbReference type="Proteomes" id="UP000798046"/>
    </source>
</evidence>
<evidence type="ECO:0000256" key="2">
    <source>
        <dbReference type="ARBA" id="ARBA00047806"/>
    </source>
</evidence>
<accession>A0ABQ6TQJ7</accession>
<sequence>MKRPLQLAMIGLAMAFVLAPAAVVAAGSAPVLEKATFAGGCFWCMEHPFDELPGVISVTSGYTGGQTRNPTYAEVSAGGTGHAESVQIVYDPSRIGYDRLLTVYWHNIDPTVKDRQFCDNGHQYRSAIFYHNEQQRRLAQQSKEALARSKPFREAIVTEITPAGPFYPAEEYHQHYYKKNPIRYKFYRTSCGRDKRLKELWGGAAGH</sequence>
<protein>
    <recommendedName>
        <fullName evidence="4">Peptide methionine sulfoxide reductase MsrA</fullName>
        <shortName evidence="4">Protein-methionine-S-oxide reductase</shortName>
        <ecNumber evidence="4">1.8.4.11</ecNumber>
    </recommendedName>
    <alternativeName>
        <fullName evidence="4">Peptide-methionine (S)-S-oxide reductase</fullName>
        <shortName evidence="4">Peptide Met(O) reductase</shortName>
    </alternativeName>
</protein>
<dbReference type="GO" id="GO:0008113">
    <property type="term" value="F:peptide-methionine (S)-S-oxide reductase activity"/>
    <property type="evidence" value="ECO:0007669"/>
    <property type="project" value="UniProtKB-EC"/>
</dbReference>
<proteinExistence type="inferred from homology"/>
<evidence type="ECO:0000256" key="5">
    <source>
        <dbReference type="SAM" id="SignalP"/>
    </source>
</evidence>
<comment type="catalytic activity">
    <reaction evidence="2 4">
        <text>L-methionyl-[protein] + [thioredoxin]-disulfide + H2O = L-methionyl-(S)-S-oxide-[protein] + [thioredoxin]-dithiol</text>
        <dbReference type="Rhea" id="RHEA:14217"/>
        <dbReference type="Rhea" id="RHEA-COMP:10698"/>
        <dbReference type="Rhea" id="RHEA-COMP:10700"/>
        <dbReference type="Rhea" id="RHEA-COMP:12313"/>
        <dbReference type="Rhea" id="RHEA-COMP:12315"/>
        <dbReference type="ChEBI" id="CHEBI:15377"/>
        <dbReference type="ChEBI" id="CHEBI:16044"/>
        <dbReference type="ChEBI" id="CHEBI:29950"/>
        <dbReference type="ChEBI" id="CHEBI:44120"/>
        <dbReference type="ChEBI" id="CHEBI:50058"/>
        <dbReference type="EC" id="1.8.4.11"/>
    </reaction>
</comment>
<evidence type="ECO:0000256" key="1">
    <source>
        <dbReference type="ARBA" id="ARBA00023002"/>
    </source>
</evidence>
<gene>
    <name evidence="4 7" type="primary">msrA</name>
    <name evidence="7" type="ORF">F6V30_01065</name>
</gene>
<dbReference type="HAMAP" id="MF_01401">
    <property type="entry name" value="MsrA"/>
    <property type="match status" value="1"/>
</dbReference>
<reference evidence="7 8" key="1">
    <citation type="journal article" date="2020" name="Microorganisms">
        <title>Description of Three Novel Members in the Family Geobacteraceae, Oryzomonas japonicum gen. nov., sp. nov., Oryzomonas sagensis sp. nov., and Oryzomonas ruber sp. nov.</title>
        <authorList>
            <person name="Xu Z."/>
            <person name="Masuda Y."/>
            <person name="Hayakawa C."/>
            <person name="Ushijima N."/>
            <person name="Kawano K."/>
            <person name="Shiratori Y."/>
            <person name="Senoo K."/>
            <person name="Itoh H."/>
        </authorList>
    </citation>
    <scope>NUCLEOTIDE SEQUENCE [LARGE SCALE GENOMIC DNA]</scope>
    <source>
        <strain evidence="7 8">Red100</strain>
    </source>
</reference>
<dbReference type="PANTHER" id="PTHR43774">
    <property type="entry name" value="PEPTIDE METHIONINE SULFOXIDE REDUCTASE"/>
    <property type="match status" value="1"/>
</dbReference>
<dbReference type="PANTHER" id="PTHR43774:SF1">
    <property type="entry name" value="PEPTIDE METHIONINE SULFOXIDE REDUCTASE MSRA 2"/>
    <property type="match status" value="1"/>
</dbReference>
<evidence type="ECO:0000313" key="7">
    <source>
        <dbReference type="EMBL" id="KAB0671212.1"/>
    </source>
</evidence>
<dbReference type="Pfam" id="PF01625">
    <property type="entry name" value="PMSR"/>
    <property type="match status" value="1"/>
</dbReference>
<comment type="function">
    <text evidence="4">Has an important function as a repair enzyme for proteins that have been inactivated by oxidation. Catalyzes the reversible oxidation-reduction of methionine sulfoxide in proteins to methionine.</text>
</comment>
<organism evidence="7 8">
    <name type="scientific">Oryzomonas sagensis</name>
    <dbReference type="NCBI Taxonomy" id="2603857"/>
    <lineage>
        <taxon>Bacteria</taxon>
        <taxon>Pseudomonadati</taxon>
        <taxon>Thermodesulfobacteriota</taxon>
        <taxon>Desulfuromonadia</taxon>
        <taxon>Geobacterales</taxon>
        <taxon>Geobacteraceae</taxon>
        <taxon>Oryzomonas</taxon>
    </lineage>
</organism>
<dbReference type="Proteomes" id="UP000798046">
    <property type="component" value="Unassembled WGS sequence"/>
</dbReference>
<dbReference type="Gene3D" id="3.30.1060.10">
    <property type="entry name" value="Peptide methionine sulphoxide reductase MsrA"/>
    <property type="match status" value="1"/>
</dbReference>
<comment type="similarity">
    <text evidence="4">Belongs to the MsrA Met sulfoxide reductase family.</text>
</comment>
<evidence type="ECO:0000259" key="6">
    <source>
        <dbReference type="Pfam" id="PF01625"/>
    </source>
</evidence>
<evidence type="ECO:0000256" key="3">
    <source>
        <dbReference type="ARBA" id="ARBA00048782"/>
    </source>
</evidence>
<comment type="caution">
    <text evidence="7">The sequence shown here is derived from an EMBL/GenBank/DDBJ whole genome shotgun (WGS) entry which is preliminary data.</text>
</comment>
<feature type="domain" description="Peptide methionine sulphoxide reductase MsrA" evidence="6">
    <location>
        <begin position="34"/>
        <end position="185"/>
    </location>
</feature>
<dbReference type="InterPro" id="IPR002569">
    <property type="entry name" value="Met_Sox_Rdtase_MsrA_dom"/>
</dbReference>
<feature type="chain" id="PRO_5047361468" description="Peptide methionine sulfoxide reductase MsrA" evidence="5">
    <location>
        <begin position="26"/>
        <end position="207"/>
    </location>
</feature>
<dbReference type="SUPFAM" id="SSF55068">
    <property type="entry name" value="Peptide methionine sulfoxide reductase"/>
    <property type="match status" value="1"/>
</dbReference>
<dbReference type="NCBIfam" id="TIGR00401">
    <property type="entry name" value="msrA"/>
    <property type="match status" value="1"/>
</dbReference>
<dbReference type="RefSeq" id="WP_151154685.1">
    <property type="nucleotide sequence ID" value="NZ_VZRA01000001.1"/>
</dbReference>
<dbReference type="EC" id="1.8.4.11" evidence="4"/>
<evidence type="ECO:0000256" key="4">
    <source>
        <dbReference type="HAMAP-Rule" id="MF_01401"/>
    </source>
</evidence>
<feature type="active site" evidence="4">
    <location>
        <position position="41"/>
    </location>
</feature>
<keyword evidence="1 4" id="KW-0560">Oxidoreductase</keyword>
<dbReference type="InterPro" id="IPR036509">
    <property type="entry name" value="Met_Sox_Rdtase_MsrA_sf"/>
</dbReference>
<comment type="catalytic activity">
    <reaction evidence="3 4">
        <text>[thioredoxin]-disulfide + L-methionine + H2O = L-methionine (S)-S-oxide + [thioredoxin]-dithiol</text>
        <dbReference type="Rhea" id="RHEA:19993"/>
        <dbReference type="Rhea" id="RHEA-COMP:10698"/>
        <dbReference type="Rhea" id="RHEA-COMP:10700"/>
        <dbReference type="ChEBI" id="CHEBI:15377"/>
        <dbReference type="ChEBI" id="CHEBI:29950"/>
        <dbReference type="ChEBI" id="CHEBI:50058"/>
        <dbReference type="ChEBI" id="CHEBI:57844"/>
        <dbReference type="ChEBI" id="CHEBI:58772"/>
        <dbReference type="EC" id="1.8.4.11"/>
    </reaction>
</comment>